<evidence type="ECO:0000313" key="3">
    <source>
        <dbReference type="EMBL" id="RDE05456.1"/>
    </source>
</evidence>
<sequence>MADDQNDATSTATTAAEQAMERGNAVSMRLLDQAEVTARETFAALRAAARAKDVTEVMKIQSDFLREQSTRNMQHAREMSELILQYGRDAVTPFTGRKPD</sequence>
<evidence type="ECO:0000313" key="4">
    <source>
        <dbReference type="Proteomes" id="UP000253918"/>
    </source>
</evidence>
<reference evidence="3 4" key="1">
    <citation type="submission" date="2018-07" db="EMBL/GenBank/DDBJ databases">
        <title>a novel species of Sphingomonas isolated from the rhizosphere soil of Araceae plant.</title>
        <authorList>
            <person name="Zhiyong W."/>
            <person name="Qinglan Z."/>
            <person name="Zhiwei F."/>
            <person name="Ding X."/>
            <person name="Gejiao W."/>
            <person name="Shixue Z."/>
        </authorList>
    </citation>
    <scope>NUCLEOTIDE SEQUENCE [LARGE SCALE GENOMIC DNA]</scope>
    <source>
        <strain evidence="3 4">WZY 27</strain>
    </source>
</reference>
<gene>
    <name evidence="3" type="ORF">DVW87_09425</name>
</gene>
<accession>A0A369VSS3</accession>
<dbReference type="InterPro" id="IPR018968">
    <property type="entry name" value="Phasin"/>
</dbReference>
<dbReference type="EMBL" id="QQNB01000002">
    <property type="protein sequence ID" value="RDE05456.1"/>
    <property type="molecule type" value="Genomic_DNA"/>
</dbReference>
<protein>
    <submittedName>
        <fullName evidence="3">Phasin family protein</fullName>
    </submittedName>
</protein>
<dbReference type="RefSeq" id="WP_114687526.1">
    <property type="nucleotide sequence ID" value="NZ_QQNB01000002.1"/>
</dbReference>
<feature type="domain" description="Phasin" evidence="2">
    <location>
        <begin position="3"/>
        <end position="95"/>
    </location>
</feature>
<comment type="caution">
    <text evidence="3">The sequence shown here is derived from an EMBL/GenBank/DDBJ whole genome shotgun (WGS) entry which is preliminary data.</text>
</comment>
<keyword evidence="4" id="KW-1185">Reference proteome</keyword>
<organism evidence="3 4">
    <name type="scientific">Sphingomonas aracearum</name>
    <dbReference type="NCBI Taxonomy" id="2283317"/>
    <lineage>
        <taxon>Bacteria</taxon>
        <taxon>Pseudomonadati</taxon>
        <taxon>Pseudomonadota</taxon>
        <taxon>Alphaproteobacteria</taxon>
        <taxon>Sphingomonadales</taxon>
        <taxon>Sphingomonadaceae</taxon>
        <taxon>Sphingomonas</taxon>
    </lineage>
</organism>
<proteinExistence type="predicted"/>
<dbReference type="AlphaFoldDB" id="A0A369VSS3"/>
<evidence type="ECO:0000256" key="1">
    <source>
        <dbReference type="SAM" id="MobiDB-lite"/>
    </source>
</evidence>
<name>A0A369VSS3_9SPHN</name>
<evidence type="ECO:0000259" key="2">
    <source>
        <dbReference type="Pfam" id="PF09361"/>
    </source>
</evidence>
<feature type="region of interest" description="Disordered" evidence="1">
    <location>
        <begin position="1"/>
        <end position="20"/>
    </location>
</feature>
<dbReference type="Proteomes" id="UP000253918">
    <property type="component" value="Unassembled WGS sequence"/>
</dbReference>
<dbReference type="OrthoDB" id="7573426at2"/>
<dbReference type="Pfam" id="PF09361">
    <property type="entry name" value="Phasin_2"/>
    <property type="match status" value="1"/>
</dbReference>